<keyword evidence="5 9" id="KW-0067">ATP-binding</keyword>
<feature type="region of interest" description="Disordered" evidence="10">
    <location>
        <begin position="1"/>
        <end position="157"/>
    </location>
</feature>
<dbReference type="SUPFAM" id="SSF55271">
    <property type="entry name" value="DNA repair protein MutS, domain I"/>
    <property type="match status" value="1"/>
</dbReference>
<dbReference type="InterPro" id="IPR017261">
    <property type="entry name" value="DNA_mismatch_repair_MutS/MSH"/>
</dbReference>
<feature type="region of interest" description="Disordered" evidence="10">
    <location>
        <begin position="211"/>
        <end position="246"/>
    </location>
</feature>
<proteinExistence type="inferred from homology"/>
<evidence type="ECO:0000256" key="1">
    <source>
        <dbReference type="ARBA" id="ARBA00004123"/>
    </source>
</evidence>
<evidence type="ECO:0000313" key="12">
    <source>
        <dbReference type="EMBL" id="KAF2842657.1"/>
    </source>
</evidence>
<keyword evidence="4 9" id="KW-0227">DNA damage</keyword>
<evidence type="ECO:0000256" key="10">
    <source>
        <dbReference type="SAM" id="MobiDB-lite"/>
    </source>
</evidence>
<reference evidence="12" key="1">
    <citation type="journal article" date="2020" name="Stud. Mycol.">
        <title>101 Dothideomycetes genomes: a test case for predicting lifestyles and emergence of pathogens.</title>
        <authorList>
            <person name="Haridas S."/>
            <person name="Albert R."/>
            <person name="Binder M."/>
            <person name="Bloem J."/>
            <person name="Labutti K."/>
            <person name="Salamov A."/>
            <person name="Andreopoulos B."/>
            <person name="Baker S."/>
            <person name="Barry K."/>
            <person name="Bills G."/>
            <person name="Bluhm B."/>
            <person name="Cannon C."/>
            <person name="Castanera R."/>
            <person name="Culley D."/>
            <person name="Daum C."/>
            <person name="Ezra D."/>
            <person name="Gonzalez J."/>
            <person name="Henrissat B."/>
            <person name="Kuo A."/>
            <person name="Liang C."/>
            <person name="Lipzen A."/>
            <person name="Lutzoni F."/>
            <person name="Magnuson J."/>
            <person name="Mondo S."/>
            <person name="Nolan M."/>
            <person name="Ohm R."/>
            <person name="Pangilinan J."/>
            <person name="Park H.-J."/>
            <person name="Ramirez L."/>
            <person name="Alfaro M."/>
            <person name="Sun H."/>
            <person name="Tritt A."/>
            <person name="Yoshinaga Y."/>
            <person name="Zwiers L.-H."/>
            <person name="Turgeon B."/>
            <person name="Goodwin S."/>
            <person name="Spatafora J."/>
            <person name="Crous P."/>
            <person name="Grigoriev I."/>
        </authorList>
    </citation>
    <scope>NUCLEOTIDE SEQUENCE</scope>
    <source>
        <strain evidence="12">CBS 101060</strain>
    </source>
</reference>
<dbReference type="FunFam" id="3.30.420.110:FF:000008">
    <property type="entry name" value="DNA mismatch repair protein"/>
    <property type="match status" value="1"/>
</dbReference>
<feature type="compositionally biased region" description="Basic and acidic residues" evidence="10">
    <location>
        <begin position="48"/>
        <end position="61"/>
    </location>
</feature>
<dbReference type="InterPro" id="IPR036187">
    <property type="entry name" value="DNA_mismatch_repair_MutS_sf"/>
</dbReference>
<dbReference type="AlphaFoldDB" id="A0A9P4SHM4"/>
<name>A0A9P4SHM4_9PEZI</name>
<keyword evidence="13" id="KW-1185">Reference proteome</keyword>
<dbReference type="InterPro" id="IPR016151">
    <property type="entry name" value="DNA_mismatch_repair_MutS_N"/>
</dbReference>
<dbReference type="GO" id="GO:0005634">
    <property type="term" value="C:nucleus"/>
    <property type="evidence" value="ECO:0007669"/>
    <property type="project" value="UniProtKB-SubCell"/>
</dbReference>
<dbReference type="Pfam" id="PF01624">
    <property type="entry name" value="MutS_I"/>
    <property type="match status" value="1"/>
</dbReference>
<dbReference type="SMART" id="SM00533">
    <property type="entry name" value="MUTSd"/>
    <property type="match status" value="1"/>
</dbReference>
<evidence type="ECO:0000256" key="7">
    <source>
        <dbReference type="ARBA" id="ARBA00023204"/>
    </source>
</evidence>
<dbReference type="InterPro" id="IPR007695">
    <property type="entry name" value="DNA_mismatch_repair_MutS-lik_N"/>
</dbReference>
<protein>
    <recommendedName>
        <fullName evidence="9">DNA mismatch repair protein</fullName>
    </recommendedName>
</protein>
<dbReference type="FunFam" id="3.40.1170.10:FF:000006">
    <property type="entry name" value="DNA mismatch repair protein"/>
    <property type="match status" value="1"/>
</dbReference>
<sequence length="1159" mass="129680">MAPSYRSSSQTHSSQGKKQQSISNFFTPKPTQTSAQPSIPKTSSLSRAETEKESENDKENDLFLSSDEEAPVQPRRASQKSKRVLDNGEGEYAENPPAPKKSRKNGGNDREFEDPNQGDVRTQDGLVLQNHASSKSQRPATKNDDHQIPSIHPRTLRYIFSSSSIPGQVEGELDNDETKQKKEQLHQRFVKKLGRPDSIADIKRKNHFITEDAADGEDVEDEEVDEEPASKPLKGRKATSTKKTSTKLTPMEKQVLEIKNKHMDTLLVVEVGYKFRFFGEDARTASKELGIVCIPGKYRYDEHLSEAHIDRFASASIPVHRLHVHVKRLVAAGYKVGVVRQVETAALKAVGDNRNGPFVRKLTNLYTKGTYIDDVEGLEGPSPGTNSTVPSSGYILCLTETNAKGWGNDEKVQVGIVAVQPATGDIIYDDFEDGFMRGETETRLLHIAPCEFLIVGCLSKATDKLMKNLSASKSNVFGDQARVEKVEKPKSMAAQSYSHISQFYAEKMKSTSNHQESQDHVLDKVHQLSEHVTICLSALITHMTEYGLEHIFDLTRYFQPFSARSHMLLNGNTLSSLEIYQNQTDYTAKGSLFWTLDRTRTRFGHRLLRKWVGRPLLDKPKLEERTSSVEELRDIERTVAVEKLKHLLSDIKIDLEKSLIRIYYGKCTRPEFLSVLQALQKISNAYAHIESPSDAGFRSRSLNEAIASLPRISNFVISYLERLNAQAAREDDKYNFLRDDHETDDITEHKLGIAAVEHDLDAHRMLAAEKLKKKKVDYVTVAGIEFLVEVDNNYLKNVPASWAKISGTKKVSRFHTPEVVKMIRERDQHKEALAAACDNAFKDLLAEVATKYQELRDCIQSLAMLDCLLSLTEISLQPGYVKPKFTAEATISVKGGRHPMVEQLLLDTYVPNDINLSSDKTRALLITGPNMGGKSSYVRSVALIAIMGQIGSYVPAESAELGILDAVFTRMGAFDNMMKGESTFMVELNETSDILKQATPRSLVILDELGRGTSTHDGVAIAEAVLMHMVTDVKALTLFITHYQDLSKIAERFRQESSPVLKNVHMRFTEQQEEGIGKGQITFLYEVGDGVAHRSYGLNVAKLANLPKLVLEVAAVKSRELEESVLRRKLGRMVQFAGRLVDTNASDLLDILVKGMEQL</sequence>
<dbReference type="Gene3D" id="3.30.420.110">
    <property type="entry name" value="MutS, connector domain"/>
    <property type="match status" value="1"/>
</dbReference>
<dbReference type="InterPro" id="IPR036678">
    <property type="entry name" value="MutS_con_dom_sf"/>
</dbReference>
<dbReference type="Gene3D" id="1.10.1420.10">
    <property type="match status" value="2"/>
</dbReference>
<dbReference type="GO" id="GO:0030983">
    <property type="term" value="F:mismatched DNA binding"/>
    <property type="evidence" value="ECO:0007669"/>
    <property type="project" value="UniProtKB-UniRule"/>
</dbReference>
<evidence type="ECO:0000256" key="6">
    <source>
        <dbReference type="ARBA" id="ARBA00023125"/>
    </source>
</evidence>
<dbReference type="EMBL" id="MU006089">
    <property type="protein sequence ID" value="KAF2842657.1"/>
    <property type="molecule type" value="Genomic_DNA"/>
</dbReference>
<dbReference type="Gene3D" id="3.40.1170.10">
    <property type="entry name" value="DNA repair protein MutS, domain I"/>
    <property type="match status" value="1"/>
</dbReference>
<dbReference type="PANTHER" id="PTHR11361:SF122">
    <property type="entry name" value="DNA MISMATCH REPAIR PROTEIN MSH3"/>
    <property type="match status" value="1"/>
</dbReference>
<dbReference type="GO" id="GO:0006298">
    <property type="term" value="P:mismatch repair"/>
    <property type="evidence" value="ECO:0007669"/>
    <property type="project" value="InterPro"/>
</dbReference>
<comment type="function">
    <text evidence="9">Component of the post-replicative DNA mismatch repair system (MMR).</text>
</comment>
<keyword evidence="3 9" id="KW-0547">Nucleotide-binding</keyword>
<dbReference type="InterPro" id="IPR000432">
    <property type="entry name" value="DNA_mismatch_repair_MutS_C"/>
</dbReference>
<dbReference type="InterPro" id="IPR007696">
    <property type="entry name" value="DNA_mismatch_repair_MutS_core"/>
</dbReference>
<keyword evidence="7 9" id="KW-0234">DNA repair</keyword>
<dbReference type="InterPro" id="IPR045076">
    <property type="entry name" value="MutS"/>
</dbReference>
<dbReference type="Gene3D" id="3.40.50.300">
    <property type="entry name" value="P-loop containing nucleotide triphosphate hydrolases"/>
    <property type="match status" value="1"/>
</dbReference>
<feature type="compositionally biased region" description="Low complexity" evidence="10">
    <location>
        <begin position="1"/>
        <end position="21"/>
    </location>
</feature>
<dbReference type="SUPFAM" id="SSF48334">
    <property type="entry name" value="DNA repair protein MutS, domain III"/>
    <property type="match status" value="1"/>
</dbReference>
<feature type="domain" description="DNA mismatch repair proteins mutS family" evidence="11">
    <location>
        <begin position="1002"/>
        <end position="1018"/>
    </location>
</feature>
<organism evidence="12 13">
    <name type="scientific">Patellaria atrata CBS 101060</name>
    <dbReference type="NCBI Taxonomy" id="1346257"/>
    <lineage>
        <taxon>Eukaryota</taxon>
        <taxon>Fungi</taxon>
        <taxon>Dikarya</taxon>
        <taxon>Ascomycota</taxon>
        <taxon>Pezizomycotina</taxon>
        <taxon>Dothideomycetes</taxon>
        <taxon>Dothideomycetes incertae sedis</taxon>
        <taxon>Patellariales</taxon>
        <taxon>Patellariaceae</taxon>
        <taxon>Patellaria</taxon>
    </lineage>
</organism>
<evidence type="ECO:0000256" key="8">
    <source>
        <dbReference type="ARBA" id="ARBA00023242"/>
    </source>
</evidence>
<dbReference type="NCBIfam" id="NF003810">
    <property type="entry name" value="PRK05399.1"/>
    <property type="match status" value="1"/>
</dbReference>
<evidence type="ECO:0000256" key="4">
    <source>
        <dbReference type="ARBA" id="ARBA00022763"/>
    </source>
</evidence>
<dbReference type="Pfam" id="PF00488">
    <property type="entry name" value="MutS_V"/>
    <property type="match status" value="1"/>
</dbReference>
<feature type="compositionally biased region" description="Polar residues" evidence="10">
    <location>
        <begin position="130"/>
        <end position="140"/>
    </location>
</feature>
<dbReference type="Pfam" id="PF05192">
    <property type="entry name" value="MutS_III"/>
    <property type="match status" value="1"/>
</dbReference>
<evidence type="ECO:0000256" key="3">
    <source>
        <dbReference type="ARBA" id="ARBA00022741"/>
    </source>
</evidence>
<dbReference type="GO" id="GO:0006312">
    <property type="term" value="P:mitotic recombination"/>
    <property type="evidence" value="ECO:0007669"/>
    <property type="project" value="TreeGrafter"/>
</dbReference>
<gene>
    <name evidence="12" type="ORF">M501DRAFT_993400</name>
</gene>
<dbReference type="PIRSF" id="PIRSF037677">
    <property type="entry name" value="DNA_mis_repair_Msh6"/>
    <property type="match status" value="1"/>
</dbReference>
<evidence type="ECO:0000313" key="13">
    <source>
        <dbReference type="Proteomes" id="UP000799429"/>
    </source>
</evidence>
<dbReference type="GO" id="GO:0005524">
    <property type="term" value="F:ATP binding"/>
    <property type="evidence" value="ECO:0007669"/>
    <property type="project" value="UniProtKB-UniRule"/>
</dbReference>
<dbReference type="InterPro" id="IPR027417">
    <property type="entry name" value="P-loop_NTPase"/>
</dbReference>
<keyword evidence="8" id="KW-0539">Nucleus</keyword>
<dbReference type="PANTHER" id="PTHR11361">
    <property type="entry name" value="DNA MISMATCH REPAIR PROTEIN MUTS FAMILY MEMBER"/>
    <property type="match status" value="1"/>
</dbReference>
<dbReference type="SUPFAM" id="SSF52540">
    <property type="entry name" value="P-loop containing nucleoside triphosphate hydrolases"/>
    <property type="match status" value="1"/>
</dbReference>
<dbReference type="Proteomes" id="UP000799429">
    <property type="component" value="Unassembled WGS sequence"/>
</dbReference>
<evidence type="ECO:0000256" key="9">
    <source>
        <dbReference type="PIRNR" id="PIRNR037677"/>
    </source>
</evidence>
<dbReference type="FunFam" id="1.10.1420.10:FF:000004">
    <property type="entry name" value="DNA mismatch repair protein Msh3"/>
    <property type="match status" value="1"/>
</dbReference>
<dbReference type="OrthoDB" id="121051at2759"/>
<comment type="subcellular location">
    <subcellularLocation>
        <location evidence="1">Nucleus</location>
    </subcellularLocation>
</comment>
<dbReference type="PROSITE" id="PS00486">
    <property type="entry name" value="DNA_MISMATCH_REPAIR_2"/>
    <property type="match status" value="1"/>
</dbReference>
<comment type="similarity">
    <text evidence="2">Belongs to the DNA mismatch repair MutS family. MSH3 subfamily.</text>
</comment>
<feature type="compositionally biased region" description="Acidic residues" evidence="10">
    <location>
        <begin position="212"/>
        <end position="227"/>
    </location>
</feature>
<evidence type="ECO:0000259" key="11">
    <source>
        <dbReference type="PROSITE" id="PS00486"/>
    </source>
</evidence>
<accession>A0A9P4SHM4</accession>
<evidence type="ECO:0000256" key="2">
    <source>
        <dbReference type="ARBA" id="ARBA00007094"/>
    </source>
</evidence>
<comment type="caution">
    <text evidence="12">The sequence shown here is derived from an EMBL/GenBank/DDBJ whole genome shotgun (WGS) entry which is preliminary data.</text>
</comment>
<dbReference type="SMART" id="SM00534">
    <property type="entry name" value="MUTSac"/>
    <property type="match status" value="1"/>
</dbReference>
<evidence type="ECO:0000256" key="5">
    <source>
        <dbReference type="ARBA" id="ARBA00022840"/>
    </source>
</evidence>
<feature type="compositionally biased region" description="Polar residues" evidence="10">
    <location>
        <begin position="22"/>
        <end position="47"/>
    </location>
</feature>
<keyword evidence="6 9" id="KW-0238">DNA-binding</keyword>
<dbReference type="GO" id="GO:0140664">
    <property type="term" value="F:ATP-dependent DNA damage sensor activity"/>
    <property type="evidence" value="ECO:0007669"/>
    <property type="project" value="InterPro"/>
</dbReference>